<dbReference type="EMBL" id="JPVP01000055">
    <property type="protein sequence ID" value="KGR84852.1"/>
    <property type="molecule type" value="Genomic_DNA"/>
</dbReference>
<feature type="domain" description="VanZ-like" evidence="3">
    <location>
        <begin position="5"/>
        <end position="147"/>
    </location>
</feature>
<evidence type="ECO:0000256" key="1">
    <source>
        <dbReference type="SAM" id="Phobius"/>
    </source>
</evidence>
<dbReference type="STRING" id="1220589.CD32_10340"/>
<proteinExistence type="predicted"/>
<dbReference type="NCBIfam" id="NF037970">
    <property type="entry name" value="vanZ_1"/>
    <property type="match status" value="1"/>
</dbReference>
<comment type="caution">
    <text evidence="4">The sequence shown here is derived from an EMBL/GenBank/DDBJ whole genome shotgun (WGS) entry which is preliminary data.</text>
</comment>
<evidence type="ECO:0000313" key="4">
    <source>
        <dbReference type="EMBL" id="KGR84852.1"/>
    </source>
</evidence>
<keyword evidence="2" id="KW-0732">Signal</keyword>
<protein>
    <recommendedName>
        <fullName evidence="3">VanZ-like domain-containing protein</fullName>
    </recommendedName>
</protein>
<dbReference type="Proteomes" id="UP000030437">
    <property type="component" value="Unassembled WGS sequence"/>
</dbReference>
<feature type="transmembrane region" description="Helical" evidence="1">
    <location>
        <begin position="134"/>
        <end position="152"/>
    </location>
</feature>
<keyword evidence="1" id="KW-1133">Transmembrane helix</keyword>
<gene>
    <name evidence="4" type="ORF">CD32_10340</name>
</gene>
<dbReference type="OrthoDB" id="291892at2"/>
<evidence type="ECO:0000256" key="2">
    <source>
        <dbReference type="SAM" id="SignalP"/>
    </source>
</evidence>
<feature type="chain" id="PRO_5002003171" description="VanZ-like domain-containing protein" evidence="2">
    <location>
        <begin position="25"/>
        <end position="158"/>
    </location>
</feature>
<keyword evidence="1" id="KW-0472">Membrane</keyword>
<dbReference type="Pfam" id="PF04892">
    <property type="entry name" value="VanZ"/>
    <property type="match status" value="1"/>
</dbReference>
<name>A0A0A3JCW6_9BACI</name>
<evidence type="ECO:0000313" key="5">
    <source>
        <dbReference type="Proteomes" id="UP000030437"/>
    </source>
</evidence>
<dbReference type="InterPro" id="IPR006976">
    <property type="entry name" value="VanZ-like"/>
</dbReference>
<sequence length="158" mass="18118">MKKYVFFVVLAVIIVCIASSTSYEQQTIVPELETVLENKPFEDQLSKLHLTYWGRPISVETRGYFYFVEFLIRKSTHFVGFGIIGVLFFLLYRKLGWRFSALFGIGSIFLLASLDEFRQTFTDGRTGMFGDVLIDTAGAIFFITITTSFLAIKKRVFS</sequence>
<dbReference type="RefSeq" id="WP_036154243.1">
    <property type="nucleotide sequence ID" value="NZ_AVCX01000006.1"/>
</dbReference>
<dbReference type="AlphaFoldDB" id="A0A0A3JCW6"/>
<feature type="signal peptide" evidence="2">
    <location>
        <begin position="1"/>
        <end position="24"/>
    </location>
</feature>
<dbReference type="PIRSF" id="PIRSF019083">
    <property type="entry name" value="UCP019083_VanZ"/>
    <property type="match status" value="1"/>
</dbReference>
<keyword evidence="5" id="KW-1185">Reference proteome</keyword>
<organism evidence="4 5">
    <name type="scientific">Lysinibacillus odysseyi 34hs-1 = NBRC 100172</name>
    <dbReference type="NCBI Taxonomy" id="1220589"/>
    <lineage>
        <taxon>Bacteria</taxon>
        <taxon>Bacillati</taxon>
        <taxon>Bacillota</taxon>
        <taxon>Bacilli</taxon>
        <taxon>Bacillales</taxon>
        <taxon>Bacillaceae</taxon>
        <taxon>Lysinibacillus</taxon>
    </lineage>
</organism>
<feature type="transmembrane region" description="Helical" evidence="1">
    <location>
        <begin position="99"/>
        <end position="114"/>
    </location>
</feature>
<keyword evidence="1" id="KW-0812">Transmembrane</keyword>
<reference evidence="4 5" key="1">
    <citation type="submission" date="2014-02" db="EMBL/GenBank/DDBJ databases">
        <title>Draft genome sequence of Lysinibacillus odysseyi NBRC 100172.</title>
        <authorList>
            <person name="Zhang F."/>
            <person name="Wang G."/>
            <person name="Zhang L."/>
        </authorList>
    </citation>
    <scope>NUCLEOTIDE SEQUENCE [LARGE SCALE GENOMIC DNA]</scope>
    <source>
        <strain evidence="4 5">NBRC 100172</strain>
    </source>
</reference>
<dbReference type="eggNOG" id="COG5652">
    <property type="taxonomic scope" value="Bacteria"/>
</dbReference>
<accession>A0A0A3JCW6</accession>
<dbReference type="InterPro" id="IPR016747">
    <property type="entry name" value="Phosphotransbutyrylase"/>
</dbReference>
<feature type="transmembrane region" description="Helical" evidence="1">
    <location>
        <begin position="75"/>
        <end position="92"/>
    </location>
</feature>
<evidence type="ECO:0000259" key="3">
    <source>
        <dbReference type="Pfam" id="PF04892"/>
    </source>
</evidence>